<proteinExistence type="predicted"/>
<evidence type="ECO:0000256" key="1">
    <source>
        <dbReference type="SAM" id="MobiDB-lite"/>
    </source>
</evidence>
<dbReference type="EMBL" id="BLPG01000001">
    <property type="protein sequence ID" value="GFJ92223.1"/>
    <property type="molecule type" value="Genomic_DNA"/>
</dbReference>
<organism evidence="2 3">
    <name type="scientific">Phytohabitans rumicis</name>
    <dbReference type="NCBI Taxonomy" id="1076125"/>
    <lineage>
        <taxon>Bacteria</taxon>
        <taxon>Bacillati</taxon>
        <taxon>Actinomycetota</taxon>
        <taxon>Actinomycetes</taxon>
        <taxon>Micromonosporales</taxon>
        <taxon>Micromonosporaceae</taxon>
    </lineage>
</organism>
<comment type="caution">
    <text evidence="2">The sequence shown here is derived from an EMBL/GenBank/DDBJ whole genome shotgun (WGS) entry which is preliminary data.</text>
</comment>
<evidence type="ECO:0000313" key="2">
    <source>
        <dbReference type="EMBL" id="GFJ92223.1"/>
    </source>
</evidence>
<gene>
    <name evidence="2" type="ORF">Prum_058650</name>
</gene>
<dbReference type="Proteomes" id="UP000482960">
    <property type="component" value="Unassembled WGS sequence"/>
</dbReference>
<feature type="region of interest" description="Disordered" evidence="1">
    <location>
        <begin position="1"/>
        <end position="44"/>
    </location>
</feature>
<dbReference type="AlphaFoldDB" id="A0A6V8L4M9"/>
<sequence>MAHKPDHETPVGSYPDHPRPGTTKRKKPGGAKNTCGSRSTKSLSAAPIKVVRIDTIPMTAEQFDNAIEAWAVLLNRYWQDHPEDAT</sequence>
<feature type="compositionally biased region" description="Polar residues" evidence="1">
    <location>
        <begin position="34"/>
        <end position="43"/>
    </location>
</feature>
<reference evidence="2 3" key="2">
    <citation type="submission" date="2020-03" db="EMBL/GenBank/DDBJ databases">
        <authorList>
            <person name="Ichikawa N."/>
            <person name="Kimura A."/>
            <person name="Kitahashi Y."/>
            <person name="Uohara A."/>
        </authorList>
    </citation>
    <scope>NUCLEOTIDE SEQUENCE [LARGE SCALE GENOMIC DNA]</scope>
    <source>
        <strain evidence="2 3">NBRC 108638</strain>
    </source>
</reference>
<protein>
    <submittedName>
        <fullName evidence="2">Uncharacterized protein</fullName>
    </submittedName>
</protein>
<keyword evidence="3" id="KW-1185">Reference proteome</keyword>
<evidence type="ECO:0000313" key="3">
    <source>
        <dbReference type="Proteomes" id="UP000482960"/>
    </source>
</evidence>
<reference evidence="2 3" key="1">
    <citation type="submission" date="2020-03" db="EMBL/GenBank/DDBJ databases">
        <title>Whole genome shotgun sequence of Phytohabitans rumicis NBRC 108638.</title>
        <authorList>
            <person name="Komaki H."/>
            <person name="Tamura T."/>
        </authorList>
    </citation>
    <scope>NUCLEOTIDE SEQUENCE [LARGE SCALE GENOMIC DNA]</scope>
    <source>
        <strain evidence="2 3">NBRC 108638</strain>
    </source>
</reference>
<accession>A0A6V8L4M9</accession>
<name>A0A6V8L4M9_9ACTN</name>